<evidence type="ECO:0000256" key="4">
    <source>
        <dbReference type="ARBA" id="ARBA00023015"/>
    </source>
</evidence>
<dbReference type="Gene3D" id="1.10.10.10">
    <property type="entry name" value="Winged helix-like DNA-binding domain superfamily/Winged helix DNA-binding domain"/>
    <property type="match status" value="1"/>
</dbReference>
<comment type="subcellular location">
    <subcellularLocation>
        <location evidence="1">Cytoplasm</location>
    </subcellularLocation>
</comment>
<evidence type="ECO:0000256" key="2">
    <source>
        <dbReference type="ARBA" id="ARBA00022553"/>
    </source>
</evidence>
<keyword evidence="12" id="KW-1185">Reference proteome</keyword>
<dbReference type="GO" id="GO:0005829">
    <property type="term" value="C:cytosol"/>
    <property type="evidence" value="ECO:0007669"/>
    <property type="project" value="TreeGrafter"/>
</dbReference>
<dbReference type="InterPro" id="IPR036388">
    <property type="entry name" value="WH-like_DNA-bd_sf"/>
</dbReference>
<feature type="domain" description="OmpR/PhoB-type" evidence="10">
    <location>
        <begin position="137"/>
        <end position="237"/>
    </location>
</feature>
<dbReference type="GO" id="GO:0006355">
    <property type="term" value="P:regulation of DNA-templated transcription"/>
    <property type="evidence" value="ECO:0007669"/>
    <property type="project" value="InterPro"/>
</dbReference>
<dbReference type="PROSITE" id="PS51755">
    <property type="entry name" value="OMPR_PHOB"/>
    <property type="match status" value="1"/>
</dbReference>
<name>A0A972K4I2_9BACL</name>
<dbReference type="Proteomes" id="UP000641588">
    <property type="component" value="Unassembled WGS sequence"/>
</dbReference>
<dbReference type="GO" id="GO:0000156">
    <property type="term" value="F:phosphorelay response regulator activity"/>
    <property type="evidence" value="ECO:0007669"/>
    <property type="project" value="TreeGrafter"/>
</dbReference>
<dbReference type="FunFam" id="1.10.10.10:FF:000018">
    <property type="entry name" value="DNA-binding response regulator ResD"/>
    <property type="match status" value="1"/>
</dbReference>
<sequence length="240" mass="27554">MDKPFHNSDYTIMIADDDTYITELINMYLKNKGFHVLCAATGTEALELLRRHTIHLIVLDIMMPDKDGWAICKKIRETSDLPILMLTAKGESEDKIKGFGIGADDYMVKPFDPNELIARTVSLLRRAYSSLRQLKLPASIRVDSLTIETASRTVYLESDIVELTPKEYKLLLSFAQHPNQVLERQQLLDLVWGEDYFGDDRVVDVTIKRLREKLSQEKEKSSWSIETVRGAGYKLRTEVQ</sequence>
<evidence type="ECO:0000256" key="6">
    <source>
        <dbReference type="ARBA" id="ARBA00023163"/>
    </source>
</evidence>
<accession>A0A972K4I2</accession>
<evidence type="ECO:0000256" key="5">
    <source>
        <dbReference type="ARBA" id="ARBA00023125"/>
    </source>
</evidence>
<dbReference type="GO" id="GO:0032993">
    <property type="term" value="C:protein-DNA complex"/>
    <property type="evidence" value="ECO:0007669"/>
    <property type="project" value="TreeGrafter"/>
</dbReference>
<dbReference type="GO" id="GO:0000976">
    <property type="term" value="F:transcription cis-regulatory region binding"/>
    <property type="evidence" value="ECO:0007669"/>
    <property type="project" value="TreeGrafter"/>
</dbReference>
<organism evidence="11 12">
    <name type="scientific">Paenibacillus foliorum</name>
    <dbReference type="NCBI Taxonomy" id="2654974"/>
    <lineage>
        <taxon>Bacteria</taxon>
        <taxon>Bacillati</taxon>
        <taxon>Bacillota</taxon>
        <taxon>Bacilli</taxon>
        <taxon>Bacillales</taxon>
        <taxon>Paenibacillaceae</taxon>
        <taxon>Paenibacillus</taxon>
    </lineage>
</organism>
<dbReference type="PANTHER" id="PTHR48111:SF1">
    <property type="entry name" value="TWO-COMPONENT RESPONSE REGULATOR ORR33"/>
    <property type="match status" value="1"/>
</dbReference>
<keyword evidence="4" id="KW-0805">Transcription regulation</keyword>
<proteinExistence type="predicted"/>
<dbReference type="Gene3D" id="3.40.50.2300">
    <property type="match status" value="1"/>
</dbReference>
<dbReference type="Pfam" id="PF00486">
    <property type="entry name" value="Trans_reg_C"/>
    <property type="match status" value="1"/>
</dbReference>
<dbReference type="InterPro" id="IPR039420">
    <property type="entry name" value="WalR-like"/>
</dbReference>
<dbReference type="Pfam" id="PF00072">
    <property type="entry name" value="Response_reg"/>
    <property type="match status" value="1"/>
</dbReference>
<keyword evidence="6" id="KW-0804">Transcription</keyword>
<dbReference type="CDD" id="cd17574">
    <property type="entry name" value="REC_OmpR"/>
    <property type="match status" value="1"/>
</dbReference>
<evidence type="ECO:0000256" key="7">
    <source>
        <dbReference type="PROSITE-ProRule" id="PRU00169"/>
    </source>
</evidence>
<dbReference type="InterPro" id="IPR001867">
    <property type="entry name" value="OmpR/PhoB-type_DNA-bd"/>
</dbReference>
<feature type="domain" description="Response regulatory" evidence="9">
    <location>
        <begin position="11"/>
        <end position="124"/>
    </location>
</feature>
<reference evidence="11" key="1">
    <citation type="submission" date="2019-10" db="EMBL/GenBank/DDBJ databases">
        <title>Description of Paenibacillus glebae sp. nov.</title>
        <authorList>
            <person name="Carlier A."/>
            <person name="Qi S."/>
        </authorList>
    </citation>
    <scope>NUCLEOTIDE SEQUENCE</scope>
    <source>
        <strain evidence="11">LMG 31456</strain>
    </source>
</reference>
<keyword evidence="2 7" id="KW-0597">Phosphoprotein</keyword>
<evidence type="ECO:0000256" key="8">
    <source>
        <dbReference type="PROSITE-ProRule" id="PRU01091"/>
    </source>
</evidence>
<evidence type="ECO:0000313" key="11">
    <source>
        <dbReference type="EMBL" id="NOU96983.1"/>
    </source>
</evidence>
<dbReference type="InterPro" id="IPR011006">
    <property type="entry name" value="CheY-like_superfamily"/>
</dbReference>
<protein>
    <submittedName>
        <fullName evidence="11">Response regulator</fullName>
    </submittedName>
</protein>
<dbReference type="EMBL" id="WHOD01000105">
    <property type="protein sequence ID" value="NOU96983.1"/>
    <property type="molecule type" value="Genomic_DNA"/>
</dbReference>
<dbReference type="FunFam" id="3.40.50.2300:FF:000001">
    <property type="entry name" value="DNA-binding response regulator PhoB"/>
    <property type="match status" value="1"/>
</dbReference>
<dbReference type="AlphaFoldDB" id="A0A972K4I2"/>
<feature type="modified residue" description="4-aspartylphosphate" evidence="7">
    <location>
        <position position="60"/>
    </location>
</feature>
<evidence type="ECO:0000259" key="10">
    <source>
        <dbReference type="PROSITE" id="PS51755"/>
    </source>
</evidence>
<dbReference type="Gene3D" id="6.10.250.690">
    <property type="match status" value="1"/>
</dbReference>
<evidence type="ECO:0000256" key="3">
    <source>
        <dbReference type="ARBA" id="ARBA00023012"/>
    </source>
</evidence>
<dbReference type="PANTHER" id="PTHR48111">
    <property type="entry name" value="REGULATOR OF RPOS"/>
    <property type="match status" value="1"/>
</dbReference>
<dbReference type="SMART" id="SM00862">
    <property type="entry name" value="Trans_reg_C"/>
    <property type="match status" value="1"/>
</dbReference>
<dbReference type="RefSeq" id="WP_171655220.1">
    <property type="nucleotide sequence ID" value="NZ_WHOD01000105.1"/>
</dbReference>
<dbReference type="PROSITE" id="PS50110">
    <property type="entry name" value="RESPONSE_REGULATORY"/>
    <property type="match status" value="1"/>
</dbReference>
<keyword evidence="5 8" id="KW-0238">DNA-binding</keyword>
<dbReference type="CDD" id="cd00383">
    <property type="entry name" value="trans_reg_C"/>
    <property type="match status" value="1"/>
</dbReference>
<dbReference type="SUPFAM" id="SSF52172">
    <property type="entry name" value="CheY-like"/>
    <property type="match status" value="1"/>
</dbReference>
<keyword evidence="3" id="KW-0902">Two-component regulatory system</keyword>
<comment type="caution">
    <text evidence="11">The sequence shown here is derived from an EMBL/GenBank/DDBJ whole genome shotgun (WGS) entry which is preliminary data.</text>
</comment>
<dbReference type="SMART" id="SM00448">
    <property type="entry name" value="REC"/>
    <property type="match status" value="1"/>
</dbReference>
<feature type="DNA-binding region" description="OmpR/PhoB-type" evidence="8">
    <location>
        <begin position="137"/>
        <end position="237"/>
    </location>
</feature>
<evidence type="ECO:0000256" key="1">
    <source>
        <dbReference type="ARBA" id="ARBA00004496"/>
    </source>
</evidence>
<dbReference type="InterPro" id="IPR001789">
    <property type="entry name" value="Sig_transdc_resp-reg_receiver"/>
</dbReference>
<evidence type="ECO:0000313" key="12">
    <source>
        <dbReference type="Proteomes" id="UP000641588"/>
    </source>
</evidence>
<evidence type="ECO:0000259" key="9">
    <source>
        <dbReference type="PROSITE" id="PS50110"/>
    </source>
</evidence>
<gene>
    <name evidence="11" type="ORF">GC093_27710</name>
</gene>